<sequence>MTRSRRENATSALRVSSSLTWRNERLGLWKVRYWQPGWRCKKTSTTSALPLLGLHGSFNVRTWGVLWQKLFTA</sequence>
<reference evidence="1" key="1">
    <citation type="submission" date="2019-06" db="EMBL/GenBank/DDBJ databases">
        <authorList>
            <person name="Gan P."/>
            <person name="Shirasu K."/>
        </authorList>
    </citation>
    <scope>NUCLEOTIDE SEQUENCE [LARGE SCALE GENOMIC DNA]</scope>
    <source>
        <strain evidence="1">CAD2</strain>
    </source>
</reference>
<gene>
    <name evidence="1" type="ORF">CGCSCA2_v010784</name>
</gene>
<protein>
    <submittedName>
        <fullName evidence="1">Uncharacterized protein</fullName>
    </submittedName>
</protein>
<accession>A0A9P5EKH6</accession>
<proteinExistence type="predicted"/>
<name>A0A9P5EKH6_COLSI</name>
<comment type="caution">
    <text evidence="1">The sequence shown here is derived from an EMBL/GenBank/DDBJ whole genome shotgun (WGS) entry which is preliminary data.</text>
</comment>
<dbReference type="AlphaFoldDB" id="A0A9P5EKH6"/>
<evidence type="ECO:0000313" key="1">
    <source>
        <dbReference type="EMBL" id="KAF4851507.1"/>
    </source>
</evidence>
<evidence type="ECO:0000313" key="2">
    <source>
        <dbReference type="Proteomes" id="UP000711996"/>
    </source>
</evidence>
<keyword evidence="2" id="KW-1185">Reference proteome</keyword>
<dbReference type="Proteomes" id="UP000711996">
    <property type="component" value="Unassembled WGS sequence"/>
</dbReference>
<dbReference type="EMBL" id="QPMT01000041">
    <property type="protein sequence ID" value="KAF4851507.1"/>
    <property type="molecule type" value="Genomic_DNA"/>
</dbReference>
<organism evidence="1 2">
    <name type="scientific">Colletotrichum siamense</name>
    <name type="common">Anthracnose fungus</name>
    <dbReference type="NCBI Taxonomy" id="690259"/>
    <lineage>
        <taxon>Eukaryota</taxon>
        <taxon>Fungi</taxon>
        <taxon>Dikarya</taxon>
        <taxon>Ascomycota</taxon>
        <taxon>Pezizomycotina</taxon>
        <taxon>Sordariomycetes</taxon>
        <taxon>Hypocreomycetidae</taxon>
        <taxon>Glomerellales</taxon>
        <taxon>Glomerellaceae</taxon>
        <taxon>Colletotrichum</taxon>
        <taxon>Colletotrichum gloeosporioides species complex</taxon>
    </lineage>
</organism>